<dbReference type="EMBL" id="GL379786">
    <property type="protein sequence ID" value="EGT29912.1"/>
    <property type="molecule type" value="Genomic_DNA"/>
</dbReference>
<protein>
    <submittedName>
        <fullName evidence="1">Uncharacterized protein</fullName>
    </submittedName>
</protein>
<dbReference type="HOGENOM" id="CLU_3160410_0_0_1"/>
<evidence type="ECO:0000313" key="1">
    <source>
        <dbReference type="EMBL" id="EGT29912.1"/>
    </source>
</evidence>
<accession>G0M8E2</accession>
<reference evidence="2" key="1">
    <citation type="submission" date="2011-07" db="EMBL/GenBank/DDBJ databases">
        <authorList>
            <consortium name="Caenorhabditis brenneri Sequencing and Analysis Consortium"/>
            <person name="Wilson R.K."/>
        </authorList>
    </citation>
    <scope>NUCLEOTIDE SEQUENCE [LARGE SCALE GENOMIC DNA]</scope>
    <source>
        <strain evidence="2">PB2801</strain>
    </source>
</reference>
<gene>
    <name evidence="1" type="ORF">CAEBREN_19784</name>
</gene>
<name>G0M8E2_CAEBE</name>
<dbReference type="Proteomes" id="UP000008068">
    <property type="component" value="Unassembled WGS sequence"/>
</dbReference>
<organism evidence="2">
    <name type="scientific">Caenorhabditis brenneri</name>
    <name type="common">Nematode worm</name>
    <dbReference type="NCBI Taxonomy" id="135651"/>
    <lineage>
        <taxon>Eukaryota</taxon>
        <taxon>Metazoa</taxon>
        <taxon>Ecdysozoa</taxon>
        <taxon>Nematoda</taxon>
        <taxon>Chromadorea</taxon>
        <taxon>Rhabditida</taxon>
        <taxon>Rhabditina</taxon>
        <taxon>Rhabditomorpha</taxon>
        <taxon>Rhabditoidea</taxon>
        <taxon>Rhabditidae</taxon>
        <taxon>Peloderinae</taxon>
        <taxon>Caenorhabditis</taxon>
    </lineage>
</organism>
<dbReference type="AlphaFoldDB" id="G0M8E2"/>
<keyword evidence="2" id="KW-1185">Reference proteome</keyword>
<proteinExistence type="predicted"/>
<dbReference type="InParanoid" id="G0M8E2"/>
<sequence length="48" mass="5560">MLIIYELVFNLVALAYFNKNKKKVTPETVRGDIIRQAPLLNRVHASNF</sequence>
<evidence type="ECO:0000313" key="2">
    <source>
        <dbReference type="Proteomes" id="UP000008068"/>
    </source>
</evidence>